<dbReference type="EMBL" id="JBHSFW010000001">
    <property type="protein sequence ID" value="MFC4617425.1"/>
    <property type="molecule type" value="Genomic_DNA"/>
</dbReference>
<comment type="caution">
    <text evidence="2">The sequence shown here is derived from an EMBL/GenBank/DDBJ whole genome shotgun (WGS) entry which is preliminary data.</text>
</comment>
<dbReference type="PIRSF" id="PIRSF021287">
    <property type="entry name" value="Biofilm_formation_YmcA"/>
    <property type="match status" value="1"/>
</dbReference>
<gene>
    <name evidence="2" type="ORF">ACFO4N_01620</name>
</gene>
<evidence type="ECO:0000313" key="2">
    <source>
        <dbReference type="EMBL" id="MFC4617425.1"/>
    </source>
</evidence>
<dbReference type="InterPro" id="IPR010368">
    <property type="entry name" value="Com_YlbF"/>
</dbReference>
<feature type="region of interest" description="Disordered" evidence="1">
    <location>
        <begin position="118"/>
        <end position="139"/>
    </location>
</feature>
<dbReference type="InterPro" id="IPR016783">
    <property type="entry name" value="Biofilm_formation_YmcA"/>
</dbReference>
<dbReference type="RefSeq" id="WP_376844468.1">
    <property type="nucleotide sequence ID" value="NZ_JBHSFW010000001.1"/>
</dbReference>
<dbReference type="PANTHER" id="PTHR38448">
    <property type="entry name" value="REGULATORY PROTEIN YLBF-RELATED"/>
    <property type="match status" value="1"/>
</dbReference>
<organism evidence="2 3">
    <name type="scientific">Camelliibacillus cellulosilyticus</name>
    <dbReference type="NCBI Taxonomy" id="2174486"/>
    <lineage>
        <taxon>Bacteria</taxon>
        <taxon>Bacillati</taxon>
        <taxon>Bacillota</taxon>
        <taxon>Bacilli</taxon>
        <taxon>Bacillales</taxon>
        <taxon>Sporolactobacillaceae</taxon>
        <taxon>Camelliibacillus</taxon>
    </lineage>
</organism>
<dbReference type="InterPro" id="IPR052767">
    <property type="entry name" value="Bact_com_dev_regulator"/>
</dbReference>
<dbReference type="Gene3D" id="1.20.1500.10">
    <property type="entry name" value="YheA/YmcA-like"/>
    <property type="match status" value="1"/>
</dbReference>
<dbReference type="Proteomes" id="UP001596022">
    <property type="component" value="Unassembled WGS sequence"/>
</dbReference>
<proteinExistence type="predicted"/>
<name>A0ABV9GL83_9BACL</name>
<protein>
    <submittedName>
        <fullName evidence="2">RicAFT regulatory complex protein RicA family protein</fullName>
    </submittedName>
</protein>
<dbReference type="Pfam" id="PF06133">
    <property type="entry name" value="Com_YlbF"/>
    <property type="match status" value="1"/>
</dbReference>
<evidence type="ECO:0000256" key="1">
    <source>
        <dbReference type="SAM" id="MobiDB-lite"/>
    </source>
</evidence>
<keyword evidence="3" id="KW-1185">Reference proteome</keyword>
<dbReference type="InterPro" id="IPR023378">
    <property type="entry name" value="YheA/YmcA-like_dom_sf"/>
</dbReference>
<sequence>MTKYTRKDIIDKAGELAKMLAETEEVDFFKRAESQINANEKVQNLIRRIKLLQKESVNLQHYQKHEAYQENEKKIDALMDELDNIPIVKEFKQSQSDVNAMLQTITLTISNRVTKEIIGPSGTDQRSVPDINIKNMDNR</sequence>
<evidence type="ECO:0000313" key="3">
    <source>
        <dbReference type="Proteomes" id="UP001596022"/>
    </source>
</evidence>
<reference evidence="3" key="1">
    <citation type="journal article" date="2019" name="Int. J. Syst. Evol. Microbiol.">
        <title>The Global Catalogue of Microorganisms (GCM) 10K type strain sequencing project: providing services to taxonomists for standard genome sequencing and annotation.</title>
        <authorList>
            <consortium name="The Broad Institute Genomics Platform"/>
            <consortium name="The Broad Institute Genome Sequencing Center for Infectious Disease"/>
            <person name="Wu L."/>
            <person name="Ma J."/>
        </authorList>
    </citation>
    <scope>NUCLEOTIDE SEQUENCE [LARGE SCALE GENOMIC DNA]</scope>
    <source>
        <strain evidence="3">CGMCC 1.16306</strain>
    </source>
</reference>
<dbReference type="PANTHER" id="PTHR38448:SF1">
    <property type="entry name" value="YLBF FAMILY REGULATOR"/>
    <property type="match status" value="1"/>
</dbReference>
<accession>A0ABV9GL83</accession>
<dbReference type="SUPFAM" id="SSF158622">
    <property type="entry name" value="YheA/YmcA-like"/>
    <property type="match status" value="1"/>
</dbReference>